<dbReference type="Proteomes" id="UP000321393">
    <property type="component" value="Unassembled WGS sequence"/>
</dbReference>
<evidence type="ECO:0000313" key="3">
    <source>
        <dbReference type="Proteomes" id="UP000321393"/>
    </source>
</evidence>
<organism evidence="2 4">
    <name type="scientific">Cucumis melo var. makuwa</name>
    <name type="common">Oriental melon</name>
    <dbReference type="NCBI Taxonomy" id="1194695"/>
    <lineage>
        <taxon>Eukaryota</taxon>
        <taxon>Viridiplantae</taxon>
        <taxon>Streptophyta</taxon>
        <taxon>Embryophyta</taxon>
        <taxon>Tracheophyta</taxon>
        <taxon>Spermatophyta</taxon>
        <taxon>Magnoliopsida</taxon>
        <taxon>eudicotyledons</taxon>
        <taxon>Gunneridae</taxon>
        <taxon>Pentapetalae</taxon>
        <taxon>rosids</taxon>
        <taxon>fabids</taxon>
        <taxon>Cucurbitales</taxon>
        <taxon>Cucurbitaceae</taxon>
        <taxon>Benincaseae</taxon>
        <taxon>Cucumis</taxon>
    </lineage>
</organism>
<gene>
    <name evidence="2" type="ORF">E5676_scaffold237G001380</name>
    <name evidence="1" type="ORF">E6C27_scaffold36G002570</name>
</gene>
<dbReference type="PANTHER" id="PTHR34449:SF2">
    <property type="entry name" value="RHO TERMINATION FACTOR"/>
    <property type="match status" value="1"/>
</dbReference>
<proteinExistence type="predicted"/>
<dbReference type="OrthoDB" id="652255at2759"/>
<dbReference type="EMBL" id="SSTD01006251">
    <property type="protein sequence ID" value="TYK20550.1"/>
    <property type="molecule type" value="Genomic_DNA"/>
</dbReference>
<reference evidence="3 4" key="1">
    <citation type="submission" date="2019-08" db="EMBL/GenBank/DDBJ databases">
        <title>Draft genome sequences of two oriental melons (Cucumis melo L. var makuwa).</title>
        <authorList>
            <person name="Kwon S.-Y."/>
        </authorList>
    </citation>
    <scope>NUCLEOTIDE SEQUENCE [LARGE SCALE GENOMIC DNA]</scope>
    <source>
        <strain evidence="4">cv. Chang Bougi</strain>
        <strain evidence="3">cv. SW 3</strain>
        <tissue evidence="2">Leaf</tissue>
    </source>
</reference>
<comment type="caution">
    <text evidence="2">The sequence shown here is derived from an EMBL/GenBank/DDBJ whole genome shotgun (WGS) entry which is preliminary data.</text>
</comment>
<sequence>MNSKGVKLNGTKTCSQVKANVWTRQESEREHWEELQSQKRTKQKLEVDQEFEMEPDEETYDLEHEADEMVPELINLLGVSSDVDDTFEDDIKDTEEFSKHGEHENLNSWKLAKLRVIAKSRSLKGFSKMKKSKLMQLLSKDH</sequence>
<dbReference type="EMBL" id="SSTE01018788">
    <property type="protein sequence ID" value="KAA0038054.1"/>
    <property type="molecule type" value="Genomic_DNA"/>
</dbReference>
<dbReference type="PANTHER" id="PTHR34449">
    <property type="entry name" value="RHO TERMINATION FACTOR"/>
    <property type="match status" value="1"/>
</dbReference>
<name>A0A5D3DAU9_CUCMM</name>
<dbReference type="Proteomes" id="UP000321947">
    <property type="component" value="Unassembled WGS sequence"/>
</dbReference>
<evidence type="ECO:0000313" key="4">
    <source>
        <dbReference type="Proteomes" id="UP000321947"/>
    </source>
</evidence>
<evidence type="ECO:0000313" key="1">
    <source>
        <dbReference type="EMBL" id="KAA0038054.1"/>
    </source>
</evidence>
<dbReference type="AlphaFoldDB" id="A0A5D3DAU9"/>
<protein>
    <submittedName>
        <fullName evidence="2">Rho-N domain-containing protein 1</fullName>
    </submittedName>
</protein>
<accession>A0A5D3DAU9</accession>
<evidence type="ECO:0000313" key="2">
    <source>
        <dbReference type="EMBL" id="TYK20550.1"/>
    </source>
</evidence>